<evidence type="ECO:0000313" key="1">
    <source>
        <dbReference type="EMBL" id="PKI49241.1"/>
    </source>
</evidence>
<comment type="caution">
    <text evidence="1">The sequence shown here is derived from an EMBL/GenBank/DDBJ whole genome shotgun (WGS) entry which is preliminary data.</text>
</comment>
<sequence>MDFIKTRLAVRKETALLEASNSILLQGRWFPTPKRPLEVAVVVIWFKCCRVDPYSPAKITENRARLGNKPDWAVLGSDVTTVVPDGILVQGRWLHTPKRPPVVTVVVVWRKEIRVDPNRKKKKTAQNGQTRLAGMTRLEHPRKNLVFRWVQDFK</sequence>
<dbReference type="EMBL" id="PGOL01002258">
    <property type="protein sequence ID" value="PKI49241.1"/>
    <property type="molecule type" value="Genomic_DNA"/>
</dbReference>
<protein>
    <submittedName>
        <fullName evidence="1">Uncharacterized protein</fullName>
    </submittedName>
</protein>
<evidence type="ECO:0000313" key="2">
    <source>
        <dbReference type="Proteomes" id="UP000233551"/>
    </source>
</evidence>
<gene>
    <name evidence="1" type="ORF">CRG98_030350</name>
</gene>
<keyword evidence="2" id="KW-1185">Reference proteome</keyword>
<dbReference type="AlphaFoldDB" id="A0A2I0IZ15"/>
<reference evidence="1 2" key="1">
    <citation type="submission" date="2017-11" db="EMBL/GenBank/DDBJ databases">
        <title>De-novo sequencing of pomegranate (Punica granatum L.) genome.</title>
        <authorList>
            <person name="Akparov Z."/>
            <person name="Amiraslanov A."/>
            <person name="Hajiyeva S."/>
            <person name="Abbasov M."/>
            <person name="Kaur K."/>
            <person name="Hamwieh A."/>
            <person name="Solovyev V."/>
            <person name="Salamov A."/>
            <person name="Braich B."/>
            <person name="Kosarev P."/>
            <person name="Mahmoud A."/>
            <person name="Hajiyev E."/>
            <person name="Babayeva S."/>
            <person name="Izzatullayeva V."/>
            <person name="Mammadov A."/>
            <person name="Mammadov A."/>
            <person name="Sharifova S."/>
            <person name="Ojaghi J."/>
            <person name="Eynullazada K."/>
            <person name="Bayramov B."/>
            <person name="Abdulazimova A."/>
            <person name="Shahmuradov I."/>
        </authorList>
    </citation>
    <scope>NUCLEOTIDE SEQUENCE [LARGE SCALE GENOMIC DNA]</scope>
    <source>
        <strain evidence="2">cv. AG2017</strain>
        <tissue evidence="1">Leaf</tissue>
    </source>
</reference>
<organism evidence="1 2">
    <name type="scientific">Punica granatum</name>
    <name type="common">Pomegranate</name>
    <dbReference type="NCBI Taxonomy" id="22663"/>
    <lineage>
        <taxon>Eukaryota</taxon>
        <taxon>Viridiplantae</taxon>
        <taxon>Streptophyta</taxon>
        <taxon>Embryophyta</taxon>
        <taxon>Tracheophyta</taxon>
        <taxon>Spermatophyta</taxon>
        <taxon>Magnoliopsida</taxon>
        <taxon>eudicotyledons</taxon>
        <taxon>Gunneridae</taxon>
        <taxon>Pentapetalae</taxon>
        <taxon>rosids</taxon>
        <taxon>malvids</taxon>
        <taxon>Myrtales</taxon>
        <taxon>Lythraceae</taxon>
        <taxon>Punica</taxon>
    </lineage>
</organism>
<dbReference type="Proteomes" id="UP000233551">
    <property type="component" value="Unassembled WGS sequence"/>
</dbReference>
<accession>A0A2I0IZ15</accession>
<proteinExistence type="predicted"/>
<name>A0A2I0IZ15_PUNGR</name>